<reference evidence="6 7" key="1">
    <citation type="submission" date="2024-03" db="EMBL/GenBank/DDBJ databases">
        <title>The Acrasis kona genome and developmental transcriptomes reveal deep origins of eukaryotic multicellular pathways.</title>
        <authorList>
            <person name="Sheikh S."/>
            <person name="Fu C.-J."/>
            <person name="Brown M.W."/>
            <person name="Baldauf S.L."/>
        </authorList>
    </citation>
    <scope>NUCLEOTIDE SEQUENCE [LARGE SCALE GENOMIC DNA]</scope>
    <source>
        <strain evidence="6 7">ATCC MYA-3509</strain>
    </source>
</reference>
<evidence type="ECO:0000256" key="2">
    <source>
        <dbReference type="SAM" id="MobiDB-lite"/>
    </source>
</evidence>
<dbReference type="GO" id="GO:1990072">
    <property type="term" value="C:TRAPPIII protein complex"/>
    <property type="evidence" value="ECO:0007669"/>
    <property type="project" value="TreeGrafter"/>
</dbReference>
<feature type="domain" description="Trafficking protein particle complex subunit 13 middle" evidence="5">
    <location>
        <begin position="218"/>
        <end position="329"/>
    </location>
</feature>
<dbReference type="Pfam" id="PF23643">
    <property type="entry name" value="TRAPPC13_C"/>
    <property type="match status" value="1"/>
</dbReference>
<dbReference type="Pfam" id="PF06159">
    <property type="entry name" value="TRAPPC13_N"/>
    <property type="match status" value="1"/>
</dbReference>
<feature type="domain" description="Trafficking protein particle complex subunit 13 N-terminal" evidence="3">
    <location>
        <begin position="33"/>
        <end position="208"/>
    </location>
</feature>
<dbReference type="InterPro" id="IPR055429">
    <property type="entry name" value="TRAPPC13_M"/>
</dbReference>
<dbReference type="InterPro" id="IPR055428">
    <property type="entry name" value="TRAPPC13_C"/>
</dbReference>
<organism evidence="6 7">
    <name type="scientific">Acrasis kona</name>
    <dbReference type="NCBI Taxonomy" id="1008807"/>
    <lineage>
        <taxon>Eukaryota</taxon>
        <taxon>Discoba</taxon>
        <taxon>Heterolobosea</taxon>
        <taxon>Tetramitia</taxon>
        <taxon>Eutetramitia</taxon>
        <taxon>Acrasidae</taxon>
        <taxon>Acrasis</taxon>
    </lineage>
</organism>
<protein>
    <submittedName>
        <fullName evidence="6">Trafficking protein particle complex subunit</fullName>
    </submittedName>
</protein>
<dbReference type="InterPro" id="IPR055427">
    <property type="entry name" value="TRAPPC13_N"/>
</dbReference>
<evidence type="ECO:0000259" key="5">
    <source>
        <dbReference type="Pfam" id="PF23647"/>
    </source>
</evidence>
<dbReference type="PANTHER" id="PTHR13134">
    <property type="entry name" value="TRAFFICKING PROTEIN PARTICLE COMPLEX SUBUNIT 13"/>
    <property type="match status" value="1"/>
</dbReference>
<evidence type="ECO:0000313" key="7">
    <source>
        <dbReference type="Proteomes" id="UP001431209"/>
    </source>
</evidence>
<accession>A0AAW2Z5A2</accession>
<feature type="domain" description="Trafficking protein particle complex subunit 13 C-terminal" evidence="4">
    <location>
        <begin position="345"/>
        <end position="440"/>
    </location>
</feature>
<evidence type="ECO:0000256" key="1">
    <source>
        <dbReference type="ARBA" id="ARBA00010785"/>
    </source>
</evidence>
<dbReference type="Pfam" id="PF23647">
    <property type="entry name" value="TRAPPC13_M"/>
    <property type="match status" value="1"/>
</dbReference>
<evidence type="ECO:0000259" key="4">
    <source>
        <dbReference type="Pfam" id="PF23643"/>
    </source>
</evidence>
<dbReference type="InterPro" id="IPR010378">
    <property type="entry name" value="TRAPPC13"/>
</dbReference>
<dbReference type="EMBL" id="JAOPGA020001042">
    <property type="protein sequence ID" value="KAL0484422.1"/>
    <property type="molecule type" value="Genomic_DNA"/>
</dbReference>
<dbReference type="PANTHER" id="PTHR13134:SF3">
    <property type="entry name" value="TRAFFICKING PROTEIN PARTICLE COMPLEX SUBUNIT 13"/>
    <property type="match status" value="1"/>
</dbReference>
<proteinExistence type="inferred from homology"/>
<feature type="region of interest" description="Disordered" evidence="2">
    <location>
        <begin position="1"/>
        <end position="21"/>
    </location>
</feature>
<evidence type="ECO:0000313" key="6">
    <source>
        <dbReference type="EMBL" id="KAL0484422.1"/>
    </source>
</evidence>
<comment type="similarity">
    <text evidence="1">Belongs to the TRAPPC13 family.</text>
</comment>
<comment type="caution">
    <text evidence="6">The sequence shown here is derived from an EMBL/GenBank/DDBJ whole genome shotgun (WGS) entry which is preliminary data.</text>
</comment>
<name>A0AAW2Z5A2_9EUKA</name>
<sequence>MNPLNDLPSPPSSPGSPISPVGTPILINEKYPLSLKVMRLKKPEFAVSFPVLLESGDSLGSTKESYKTNYPVNDDKFYDPRHTKEAVDSNLIMDGLGLVDKWELPNIFGKIYVGETFSCFLSLHNLTFASTKGISVKGELLTGNNANNKTVLLDVTDIKEMASQSNADFIIEHPLSQPGDHTLIITISYLSPLDNTIQSFYKVFKFPVDNPLAMNAVKIFNLNEHVFVHLELQNKMDKPLFVDVVRLDPSIGYELTDHSTHNSGPPQEQLMQVGEIRRFLYELAALKNNNDPVTNITTTVLGMIELQWKGNMGDNGILVTHPIQHRMAPRQDVEAHMDGTLDDTSVFVERPFTLMCTLTNRSARQCNLVITYNNQKMYPLCADGSSTQHIGLIEPNTSVRVEMHLFAMKEGLHVFGPGVIIKDTTHNKLYPLGNLSQIQVVRDKGSKGIIPILNDVLF</sequence>
<dbReference type="AlphaFoldDB" id="A0AAW2Z5A2"/>
<keyword evidence="7" id="KW-1185">Reference proteome</keyword>
<gene>
    <name evidence="6" type="ORF">AKO1_005183</name>
</gene>
<dbReference type="Proteomes" id="UP001431209">
    <property type="component" value="Unassembled WGS sequence"/>
</dbReference>
<evidence type="ECO:0000259" key="3">
    <source>
        <dbReference type="Pfam" id="PF06159"/>
    </source>
</evidence>